<accession>A0A4R6FJQ2</accession>
<evidence type="ECO:0008006" key="4">
    <source>
        <dbReference type="Google" id="ProtNLM"/>
    </source>
</evidence>
<keyword evidence="1" id="KW-0812">Transmembrane</keyword>
<organism evidence="2 3">
    <name type="scientific">Stakelama pacifica</name>
    <dbReference type="NCBI Taxonomy" id="517720"/>
    <lineage>
        <taxon>Bacteria</taxon>
        <taxon>Pseudomonadati</taxon>
        <taxon>Pseudomonadota</taxon>
        <taxon>Alphaproteobacteria</taxon>
        <taxon>Sphingomonadales</taxon>
        <taxon>Sphingomonadaceae</taxon>
        <taxon>Stakelama</taxon>
    </lineage>
</organism>
<feature type="transmembrane region" description="Helical" evidence="1">
    <location>
        <begin position="176"/>
        <end position="199"/>
    </location>
</feature>
<reference evidence="2 3" key="1">
    <citation type="submission" date="2019-03" db="EMBL/GenBank/DDBJ databases">
        <title>Genomic Encyclopedia of Type Strains, Phase IV (KMG-IV): sequencing the most valuable type-strain genomes for metagenomic binning, comparative biology and taxonomic classification.</title>
        <authorList>
            <person name="Goeker M."/>
        </authorList>
    </citation>
    <scope>NUCLEOTIDE SEQUENCE [LARGE SCALE GENOMIC DNA]</scope>
    <source>
        <strain evidence="2 3">DSM 25059</strain>
    </source>
</reference>
<dbReference type="InterPro" id="IPR010331">
    <property type="entry name" value="ExoD"/>
</dbReference>
<proteinExistence type="predicted"/>
<name>A0A4R6FJQ2_9SPHN</name>
<comment type="caution">
    <text evidence="2">The sequence shown here is derived from an EMBL/GenBank/DDBJ whole genome shotgun (WGS) entry which is preliminary data.</text>
</comment>
<keyword evidence="1" id="KW-0472">Membrane</keyword>
<dbReference type="EMBL" id="SNWD01000007">
    <property type="protein sequence ID" value="TDN81676.1"/>
    <property type="molecule type" value="Genomic_DNA"/>
</dbReference>
<dbReference type="PIRSF" id="PIRSF033239">
    <property type="entry name" value="ExoD"/>
    <property type="match status" value="1"/>
</dbReference>
<feature type="transmembrane region" description="Helical" evidence="1">
    <location>
        <begin position="62"/>
        <end position="79"/>
    </location>
</feature>
<dbReference type="RefSeq" id="WP_133495807.1">
    <property type="nucleotide sequence ID" value="NZ_BMLU01000007.1"/>
</dbReference>
<keyword evidence="1" id="KW-1133">Transmembrane helix</keyword>
<dbReference type="PANTHER" id="PTHR41795">
    <property type="entry name" value="EXOPOLYSACCHARIDE SYNTHESIS PROTEIN"/>
    <property type="match status" value="1"/>
</dbReference>
<feature type="transmembrane region" description="Helical" evidence="1">
    <location>
        <begin position="129"/>
        <end position="145"/>
    </location>
</feature>
<protein>
    <recommendedName>
        <fullName evidence="4">Exopolysaccharide synthesis protein ExoD</fullName>
    </recommendedName>
</protein>
<evidence type="ECO:0000256" key="1">
    <source>
        <dbReference type="SAM" id="Phobius"/>
    </source>
</evidence>
<dbReference type="Proteomes" id="UP000295493">
    <property type="component" value="Unassembled WGS sequence"/>
</dbReference>
<keyword evidence="3" id="KW-1185">Reference proteome</keyword>
<dbReference type="PANTHER" id="PTHR41795:SF1">
    <property type="entry name" value="EXOPOLYSACCHARIDE SYNTHESIS PROTEIN"/>
    <property type="match status" value="1"/>
</dbReference>
<dbReference type="Pfam" id="PF06055">
    <property type="entry name" value="ExoD"/>
    <property type="match status" value="1"/>
</dbReference>
<dbReference type="OrthoDB" id="7949130at2"/>
<sequence>MGEDIEKAPLEAMADDAVDAAQNGKVTIGDLLDSFGDRGFGPMLALCGLIAAIPPVGGIPGVPTTMGLLTVLLAGQIVFGRKMPWMPGFIRKLGVSKDKVEAARDKGQSIFSKIDSLIRQRMQWASGRAAAYVAALCCILLGLMMPPLELLPFAAAAPASAIVMFGLSLTARDGVLMIIAFVASAGSAALILFNLPALFN</sequence>
<evidence type="ECO:0000313" key="3">
    <source>
        <dbReference type="Proteomes" id="UP000295493"/>
    </source>
</evidence>
<dbReference type="AlphaFoldDB" id="A0A4R6FJQ2"/>
<evidence type="ECO:0000313" key="2">
    <source>
        <dbReference type="EMBL" id="TDN81676.1"/>
    </source>
</evidence>
<gene>
    <name evidence="2" type="ORF">EV664_10775</name>
</gene>
<feature type="transmembrane region" description="Helical" evidence="1">
    <location>
        <begin position="151"/>
        <end position="169"/>
    </location>
</feature>